<dbReference type="RefSeq" id="WP_158676277.1">
    <property type="nucleotide sequence ID" value="NZ_RAHC01000151.1"/>
</dbReference>
<organism evidence="1 2">
    <name type="scientific">Spiroplasma poulsonii</name>
    <dbReference type="NCBI Taxonomy" id="2138"/>
    <lineage>
        <taxon>Bacteria</taxon>
        <taxon>Bacillati</taxon>
        <taxon>Mycoplasmatota</taxon>
        <taxon>Mollicutes</taxon>
        <taxon>Entomoplasmatales</taxon>
        <taxon>Spiroplasmataceae</taxon>
        <taxon>Spiroplasma</taxon>
    </lineage>
</organism>
<evidence type="ECO:0000313" key="1">
    <source>
        <dbReference type="EMBL" id="RUP70434.1"/>
    </source>
</evidence>
<name>A0A433E8E0_9MOLU</name>
<gene>
    <name evidence="1" type="ORF">D6D54_09630</name>
</gene>
<dbReference type="Proteomes" id="UP000274545">
    <property type="component" value="Unassembled WGS sequence"/>
</dbReference>
<feature type="non-terminal residue" evidence="1">
    <location>
        <position position="1"/>
    </location>
</feature>
<proteinExistence type="predicted"/>
<sequence length="88" mass="9650">RRYANTHEDTTFGDTINVCNYLYDKYGIDIGPDNENGIVWPKNVKEGGEIVFPSGTRVAFAGYANGNKIMGKVGKGSGIISTWTDEMI</sequence>
<protein>
    <submittedName>
        <fullName evidence="1">Uncharacterized protein</fullName>
    </submittedName>
</protein>
<feature type="non-terminal residue" evidence="1">
    <location>
        <position position="88"/>
    </location>
</feature>
<reference evidence="1 2" key="1">
    <citation type="journal article" date="2019" name="Genome Biol. Evol.">
        <title>Toxin and genome evolution in a Drosophila defensive symbiosis.</title>
        <authorList>
            <person name="Ballinger M.J."/>
            <person name="Gawryluk R.M."/>
            <person name="Perlman S.J."/>
        </authorList>
    </citation>
    <scope>NUCLEOTIDE SEQUENCE [LARGE SCALE GENOMIC DNA]</scope>
    <source>
        <strain evidence="2">sNeo</strain>
    </source>
</reference>
<dbReference type="AlphaFoldDB" id="A0A433E8E0"/>
<dbReference type="EMBL" id="RAHC01000151">
    <property type="protein sequence ID" value="RUP70434.1"/>
    <property type="molecule type" value="Genomic_DNA"/>
</dbReference>
<accession>A0A433E8E0</accession>
<evidence type="ECO:0000313" key="2">
    <source>
        <dbReference type="Proteomes" id="UP000274545"/>
    </source>
</evidence>
<comment type="caution">
    <text evidence="1">The sequence shown here is derived from an EMBL/GenBank/DDBJ whole genome shotgun (WGS) entry which is preliminary data.</text>
</comment>